<name>A0A1I4ZCM8_9RHOB</name>
<protein>
    <submittedName>
        <fullName evidence="2">Protein NirF</fullName>
    </submittedName>
</protein>
<dbReference type="EMBL" id="FOVP01000003">
    <property type="protein sequence ID" value="SFN48031.1"/>
    <property type="molecule type" value="Genomic_DNA"/>
</dbReference>
<dbReference type="Pfam" id="PF02239">
    <property type="entry name" value="Cytochrom_D1"/>
    <property type="match status" value="1"/>
</dbReference>
<dbReference type="STRING" id="1005928.SAMN04487859_103122"/>
<sequence length="413" mass="44249">MIPAPLSSGTTKDRARSDFHLSRNTPAGGLRARMFALTLAGLALFAPPLPAGAQATGDLGLVVERASGSLLVVDQSERASIGRITGLGDLSHASLVYSPDEQFAYVFGRDGGLTKVDILAQTVVNRVMQAGNSIGGAISDDGRFVAVSNYEPGGVRVFDADTLAMVADIPTGSKTVGLVDIPGTKFVFSLWDSGETWIADLSGETPQITRVKGMGANPYDALVTGDGRTYIAGLFGEDHLSALDLWQDPPEPQSILPGYAEGREGLPVYKMPHLEGWALAGQDFVLPAMGQHEVLWVDARTLKETGRTPTHGQPVFAISRPDGRHVWVNFAHPLNDTIQVIDSVSKEVIHQFAPGPGVLHMEFTPRGHEVWLSVRDAGKVIIYDTETFEQLGEIATESPSGIFFTARAHRMGL</sequence>
<dbReference type="InterPro" id="IPR011048">
    <property type="entry name" value="Haem_d1_sf"/>
</dbReference>
<feature type="region of interest" description="Disordered" evidence="1">
    <location>
        <begin position="1"/>
        <end position="22"/>
    </location>
</feature>
<proteinExistence type="predicted"/>
<evidence type="ECO:0000313" key="2">
    <source>
        <dbReference type="EMBL" id="SFN48031.1"/>
    </source>
</evidence>
<dbReference type="Proteomes" id="UP000198599">
    <property type="component" value="Unassembled WGS sequence"/>
</dbReference>
<dbReference type="PANTHER" id="PTHR47197">
    <property type="entry name" value="PROTEIN NIRF"/>
    <property type="match status" value="1"/>
</dbReference>
<dbReference type="CDD" id="cd20778">
    <property type="entry name" value="8prop_hemeD1_NirF"/>
    <property type="match status" value="1"/>
</dbReference>
<accession>A0A1I4ZCM8</accession>
<evidence type="ECO:0000313" key="3">
    <source>
        <dbReference type="Proteomes" id="UP000198599"/>
    </source>
</evidence>
<reference evidence="3" key="1">
    <citation type="submission" date="2016-10" db="EMBL/GenBank/DDBJ databases">
        <authorList>
            <person name="Varghese N."/>
            <person name="Submissions S."/>
        </authorList>
    </citation>
    <scope>NUCLEOTIDE SEQUENCE [LARGE SCALE GENOMIC DNA]</scope>
    <source>
        <strain evidence="3">DSM 28463</strain>
    </source>
</reference>
<evidence type="ECO:0000256" key="1">
    <source>
        <dbReference type="SAM" id="MobiDB-lite"/>
    </source>
</evidence>
<dbReference type="SUPFAM" id="SSF51004">
    <property type="entry name" value="C-terminal (heme d1) domain of cytochrome cd1-nitrite reductase"/>
    <property type="match status" value="1"/>
</dbReference>
<feature type="compositionally biased region" description="Basic and acidic residues" evidence="1">
    <location>
        <begin position="11"/>
        <end position="21"/>
    </location>
</feature>
<dbReference type="InterPro" id="IPR051200">
    <property type="entry name" value="Host-pathogen_enzymatic-act"/>
</dbReference>
<dbReference type="PANTHER" id="PTHR47197:SF3">
    <property type="entry name" value="DIHYDRO-HEME D1 DEHYDROGENASE"/>
    <property type="match status" value="1"/>
</dbReference>
<organism evidence="2 3">
    <name type="scientific">Roseovarius lutimaris</name>
    <dbReference type="NCBI Taxonomy" id="1005928"/>
    <lineage>
        <taxon>Bacteria</taxon>
        <taxon>Pseudomonadati</taxon>
        <taxon>Pseudomonadota</taxon>
        <taxon>Alphaproteobacteria</taxon>
        <taxon>Rhodobacterales</taxon>
        <taxon>Roseobacteraceae</taxon>
        <taxon>Roseovarius</taxon>
    </lineage>
</organism>
<dbReference type="AlphaFoldDB" id="A0A1I4ZCM8"/>
<gene>
    <name evidence="2" type="ORF">SAMN04487859_103122</name>
</gene>
<dbReference type="Gene3D" id="2.140.10.20">
    <property type="entry name" value="C-terminal (heme d1) domain of cytochrome cd1-nitrite reductase"/>
    <property type="match status" value="1"/>
</dbReference>
<keyword evidence="3" id="KW-1185">Reference proteome</keyword>
<dbReference type="InterPro" id="IPR003143">
    <property type="entry name" value="Cyt_cd1_C_sf"/>
</dbReference>